<dbReference type="InterPro" id="IPR008889">
    <property type="entry name" value="VQ"/>
</dbReference>
<proteinExistence type="predicted"/>
<feature type="region of interest" description="Disordered" evidence="1">
    <location>
        <begin position="1"/>
        <end position="25"/>
    </location>
</feature>
<evidence type="ECO:0000259" key="2">
    <source>
        <dbReference type="Pfam" id="PF05678"/>
    </source>
</evidence>
<protein>
    <recommendedName>
        <fullName evidence="2">VQ domain-containing protein</fullName>
    </recommendedName>
</protein>
<dbReference type="AlphaFoldDB" id="A0AAF1AZ11"/>
<organism evidence="3 4">
    <name type="scientific">Daucus carota subsp. sativus</name>
    <name type="common">Carrot</name>
    <dbReference type="NCBI Taxonomy" id="79200"/>
    <lineage>
        <taxon>Eukaryota</taxon>
        <taxon>Viridiplantae</taxon>
        <taxon>Streptophyta</taxon>
        <taxon>Embryophyta</taxon>
        <taxon>Tracheophyta</taxon>
        <taxon>Spermatophyta</taxon>
        <taxon>Magnoliopsida</taxon>
        <taxon>eudicotyledons</taxon>
        <taxon>Gunneridae</taxon>
        <taxon>Pentapetalae</taxon>
        <taxon>asterids</taxon>
        <taxon>campanulids</taxon>
        <taxon>Apiales</taxon>
        <taxon>Apiaceae</taxon>
        <taxon>Apioideae</taxon>
        <taxon>Scandiceae</taxon>
        <taxon>Daucinae</taxon>
        <taxon>Daucus</taxon>
        <taxon>Daucus sect. Daucus</taxon>
    </lineage>
</organism>
<accession>A0AAF1AZ11</accession>
<reference evidence="3" key="2">
    <citation type="submission" date="2022-03" db="EMBL/GenBank/DDBJ databases">
        <title>Draft title - Genomic analysis of global carrot germplasm unveils the trajectory of domestication and the origin of high carotenoid orange carrot.</title>
        <authorList>
            <person name="Iorizzo M."/>
            <person name="Ellison S."/>
            <person name="Senalik D."/>
            <person name="Macko-Podgorni A."/>
            <person name="Grzebelus D."/>
            <person name="Bostan H."/>
            <person name="Rolling W."/>
            <person name="Curaba J."/>
            <person name="Simon P."/>
        </authorList>
    </citation>
    <scope>NUCLEOTIDE SEQUENCE</scope>
    <source>
        <tissue evidence="3">Leaf</tissue>
    </source>
</reference>
<keyword evidence="4" id="KW-1185">Reference proteome</keyword>
<evidence type="ECO:0000313" key="4">
    <source>
        <dbReference type="Proteomes" id="UP000077755"/>
    </source>
</evidence>
<reference evidence="3" key="1">
    <citation type="journal article" date="2016" name="Nat. Genet.">
        <title>A high-quality carrot genome assembly provides new insights into carotenoid accumulation and asterid genome evolution.</title>
        <authorList>
            <person name="Iorizzo M."/>
            <person name="Ellison S."/>
            <person name="Senalik D."/>
            <person name="Zeng P."/>
            <person name="Satapoomin P."/>
            <person name="Huang J."/>
            <person name="Bowman M."/>
            <person name="Iovene M."/>
            <person name="Sanseverino W."/>
            <person name="Cavagnaro P."/>
            <person name="Yildiz M."/>
            <person name="Macko-Podgorni A."/>
            <person name="Moranska E."/>
            <person name="Grzebelus E."/>
            <person name="Grzebelus D."/>
            <person name="Ashrafi H."/>
            <person name="Zheng Z."/>
            <person name="Cheng S."/>
            <person name="Spooner D."/>
            <person name="Van Deynze A."/>
            <person name="Simon P."/>
        </authorList>
    </citation>
    <scope>NUCLEOTIDE SEQUENCE</scope>
    <source>
        <tissue evidence="3">Leaf</tissue>
    </source>
</reference>
<dbReference type="Pfam" id="PF05678">
    <property type="entry name" value="VQ"/>
    <property type="match status" value="1"/>
</dbReference>
<sequence length="181" mass="20159">MGKKMSKKNVKKCKRESNSTSTSDATQNFNHLVKVLKPRVYITHPSNFKSLVHQLTAGGIPIPSPTPVSSQSSMPSIVLQPTDDQQIQLMPDKVLADQDFHCGVLESSPEWAFERSCSEIIDVPFTPFGAWTVSEDLSLSAQILSDDMMEQFHSSLFGDEVESSWISEMNNPSQVCEFAYI</sequence>
<evidence type="ECO:0000256" key="1">
    <source>
        <dbReference type="SAM" id="MobiDB-lite"/>
    </source>
</evidence>
<dbReference type="Proteomes" id="UP000077755">
    <property type="component" value="Chromosome 5"/>
</dbReference>
<evidence type="ECO:0000313" key="3">
    <source>
        <dbReference type="EMBL" id="WOG99974.1"/>
    </source>
</evidence>
<gene>
    <name evidence="3" type="ORF">DCAR_0519330</name>
</gene>
<feature type="domain" description="VQ" evidence="2">
    <location>
        <begin position="38"/>
        <end position="56"/>
    </location>
</feature>
<name>A0AAF1AZ11_DAUCS</name>
<feature type="compositionally biased region" description="Basic residues" evidence="1">
    <location>
        <begin position="1"/>
        <end position="14"/>
    </location>
</feature>
<dbReference type="EMBL" id="CP093347">
    <property type="protein sequence ID" value="WOG99974.1"/>
    <property type="molecule type" value="Genomic_DNA"/>
</dbReference>